<feature type="coiled-coil region" evidence="8">
    <location>
        <begin position="375"/>
        <end position="406"/>
    </location>
</feature>
<dbReference type="SUPFAM" id="SSF103657">
    <property type="entry name" value="BAR/IMD domain-like"/>
    <property type="match status" value="1"/>
</dbReference>
<dbReference type="InterPro" id="IPR027267">
    <property type="entry name" value="AH/BAR_dom_sf"/>
</dbReference>
<evidence type="ECO:0000256" key="2">
    <source>
        <dbReference type="ARBA" id="ARBA00004496"/>
    </source>
</evidence>
<dbReference type="OrthoDB" id="205639at2759"/>
<dbReference type="GO" id="GO:0000422">
    <property type="term" value="P:autophagy of mitochondrion"/>
    <property type="evidence" value="ECO:0007669"/>
    <property type="project" value="TreeGrafter"/>
</dbReference>
<dbReference type="InParanoid" id="A0A6L2PPP2"/>
<comment type="similarity">
    <text evidence="3">Belongs to the sorting nexin family.</text>
</comment>
<name>A0A6L2PPP2_COPFO</name>
<protein>
    <recommendedName>
        <fullName evidence="9">PX domain-containing protein</fullName>
    </recommendedName>
</protein>
<dbReference type="GO" id="GO:0035091">
    <property type="term" value="F:phosphatidylinositol binding"/>
    <property type="evidence" value="ECO:0007669"/>
    <property type="project" value="InterPro"/>
</dbReference>
<evidence type="ECO:0000256" key="3">
    <source>
        <dbReference type="ARBA" id="ARBA00010883"/>
    </source>
</evidence>
<dbReference type="AlphaFoldDB" id="A0A6L2PPP2"/>
<keyword evidence="5" id="KW-0963">Cytoplasm</keyword>
<dbReference type="Gene3D" id="1.20.1270.60">
    <property type="entry name" value="Arfaptin homology (AH) domain/BAR domain"/>
    <property type="match status" value="1"/>
</dbReference>
<dbReference type="PANTHER" id="PTHR45949:SF2">
    <property type="entry name" value="SORTING NEXIN-4"/>
    <property type="match status" value="1"/>
</dbReference>
<dbReference type="PANTHER" id="PTHR45949">
    <property type="entry name" value="SORTING NEXIN-4"/>
    <property type="match status" value="1"/>
</dbReference>
<organism evidence="10 11">
    <name type="scientific">Coptotermes formosanus</name>
    <name type="common">Formosan subterranean termite</name>
    <dbReference type="NCBI Taxonomy" id="36987"/>
    <lineage>
        <taxon>Eukaryota</taxon>
        <taxon>Metazoa</taxon>
        <taxon>Ecdysozoa</taxon>
        <taxon>Arthropoda</taxon>
        <taxon>Hexapoda</taxon>
        <taxon>Insecta</taxon>
        <taxon>Pterygota</taxon>
        <taxon>Neoptera</taxon>
        <taxon>Polyneoptera</taxon>
        <taxon>Dictyoptera</taxon>
        <taxon>Blattodea</taxon>
        <taxon>Blattoidea</taxon>
        <taxon>Termitoidae</taxon>
        <taxon>Rhinotermitidae</taxon>
        <taxon>Coptotermes</taxon>
    </lineage>
</organism>
<dbReference type="GO" id="GO:0034727">
    <property type="term" value="P:piecemeal microautophagy of the nucleus"/>
    <property type="evidence" value="ECO:0007669"/>
    <property type="project" value="TreeGrafter"/>
</dbReference>
<dbReference type="Gene3D" id="3.30.1520.10">
    <property type="entry name" value="Phox-like domain"/>
    <property type="match status" value="1"/>
</dbReference>
<evidence type="ECO:0000313" key="11">
    <source>
        <dbReference type="Proteomes" id="UP000502823"/>
    </source>
</evidence>
<dbReference type="CDD" id="cd06860">
    <property type="entry name" value="PX_SNX7_30_like"/>
    <property type="match status" value="1"/>
</dbReference>
<dbReference type="GO" id="GO:0015031">
    <property type="term" value="P:protein transport"/>
    <property type="evidence" value="ECO:0007669"/>
    <property type="project" value="TreeGrafter"/>
</dbReference>
<keyword evidence="7" id="KW-0472">Membrane</keyword>
<keyword evidence="4" id="KW-0813">Transport</keyword>
<comment type="subcellular location">
    <subcellularLocation>
        <location evidence="2">Cytoplasm</location>
    </subcellularLocation>
    <subcellularLocation>
        <location evidence="1">Endomembrane system</location>
        <topology evidence="1">Peripheral membrane protein</topology>
    </subcellularLocation>
</comment>
<evidence type="ECO:0000256" key="8">
    <source>
        <dbReference type="SAM" id="Coils"/>
    </source>
</evidence>
<dbReference type="GO" id="GO:0061709">
    <property type="term" value="P:reticulophagy"/>
    <property type="evidence" value="ECO:0007669"/>
    <property type="project" value="TreeGrafter"/>
</dbReference>
<gene>
    <name evidence="10" type="ORF">Cfor_08974</name>
</gene>
<sequence>MADFEERAVLEVSSECKSTLLKKQDSKDTDIMSNYSTSLEGSVVASPSIESFSTLPDQEISEFSLDTQDLQVKVDNPQKHLDTLETYITFRITTRTSRAEFDETEYVVRRRYNDFIWLRQKLVEAFPTHLIPPLPGKHTILAQLDRYSKEFIVARMALLHRFLNRVAKHPVLSCNQSVKVFLTAKPSEFSIHRKSRQGLLGRMSTSFHNLAAVYMMRQRTQEFEQVREYVAALGEKLNSVDKISQHIHKERQDYLYELHQMHPIFTLWSASEPELSPVLLSIAAAIEQNTQAQQRVLVTFTPSMAQEYLLYIEAVKEAVTRRDSVQIEYELTVEELKKKRAEKELVCFDKIFLMKKIFGGASLWKGAAEMRDDKLQKLTQAIPQLVKQVEENQDKVECANENLRADLERWHYEKKNDLKKLFLALANQQIKYYEQCLAAWEEVLPDMKGVDTSSYSPSNKPQLQLQS</sequence>
<reference evidence="11" key="1">
    <citation type="submission" date="2020-01" db="EMBL/GenBank/DDBJ databases">
        <title>Draft genome sequence of the Termite Coptotermes fromosanus.</title>
        <authorList>
            <person name="Itakura S."/>
            <person name="Yosikawa Y."/>
            <person name="Umezawa K."/>
        </authorList>
    </citation>
    <scope>NUCLEOTIDE SEQUENCE [LARGE SCALE GENOMIC DNA]</scope>
</reference>
<evidence type="ECO:0000259" key="9">
    <source>
        <dbReference type="PROSITE" id="PS50195"/>
    </source>
</evidence>
<dbReference type="Pfam" id="PF00787">
    <property type="entry name" value="PX"/>
    <property type="match status" value="1"/>
</dbReference>
<dbReference type="EMBL" id="BLKM01000477">
    <property type="protein sequence ID" value="GFG34366.1"/>
    <property type="molecule type" value="Genomic_DNA"/>
</dbReference>
<proteinExistence type="inferred from homology"/>
<evidence type="ECO:0000256" key="4">
    <source>
        <dbReference type="ARBA" id="ARBA00022448"/>
    </source>
</evidence>
<evidence type="ECO:0000256" key="7">
    <source>
        <dbReference type="ARBA" id="ARBA00023136"/>
    </source>
</evidence>
<dbReference type="GO" id="GO:0000407">
    <property type="term" value="C:phagophore assembly site"/>
    <property type="evidence" value="ECO:0007669"/>
    <property type="project" value="TreeGrafter"/>
</dbReference>
<dbReference type="Proteomes" id="UP000502823">
    <property type="component" value="Unassembled WGS sequence"/>
</dbReference>
<dbReference type="SUPFAM" id="SSF64268">
    <property type="entry name" value="PX domain"/>
    <property type="match status" value="1"/>
</dbReference>
<dbReference type="PROSITE" id="PS50195">
    <property type="entry name" value="PX"/>
    <property type="match status" value="1"/>
</dbReference>
<dbReference type="InterPro" id="IPR001683">
    <property type="entry name" value="PX_dom"/>
</dbReference>
<feature type="domain" description="PX" evidence="9">
    <location>
        <begin position="68"/>
        <end position="189"/>
    </location>
</feature>
<evidence type="ECO:0000256" key="1">
    <source>
        <dbReference type="ARBA" id="ARBA00004184"/>
    </source>
</evidence>
<dbReference type="GO" id="GO:0005769">
    <property type="term" value="C:early endosome"/>
    <property type="evidence" value="ECO:0007669"/>
    <property type="project" value="TreeGrafter"/>
</dbReference>
<evidence type="ECO:0000256" key="5">
    <source>
        <dbReference type="ARBA" id="ARBA00022490"/>
    </source>
</evidence>
<accession>A0A6L2PPP2</accession>
<keyword evidence="6" id="KW-0446">Lipid-binding</keyword>
<comment type="caution">
    <text evidence="10">The sequence shown here is derived from an EMBL/GenBank/DDBJ whole genome shotgun (WGS) entry which is preliminary data.</text>
</comment>
<dbReference type="InterPro" id="IPR036871">
    <property type="entry name" value="PX_dom_sf"/>
</dbReference>
<keyword evidence="11" id="KW-1185">Reference proteome</keyword>
<evidence type="ECO:0000313" key="10">
    <source>
        <dbReference type="EMBL" id="GFG34366.1"/>
    </source>
</evidence>
<dbReference type="GO" id="GO:0032456">
    <property type="term" value="P:endocytic recycling"/>
    <property type="evidence" value="ECO:0007669"/>
    <property type="project" value="TreeGrafter"/>
</dbReference>
<evidence type="ECO:0000256" key="6">
    <source>
        <dbReference type="ARBA" id="ARBA00023121"/>
    </source>
</evidence>
<dbReference type="SMART" id="SM00312">
    <property type="entry name" value="PX"/>
    <property type="match status" value="1"/>
</dbReference>
<keyword evidence="8" id="KW-0175">Coiled coil</keyword>